<name>A0ABP9GHA4_9ACTN</name>
<evidence type="ECO:0000313" key="1">
    <source>
        <dbReference type="EMBL" id="GAA4939070.1"/>
    </source>
</evidence>
<accession>A0ABP9GHA4</accession>
<protein>
    <recommendedName>
        <fullName evidence="3">Type II toxin-antitoxin system RelE/ParE family toxin</fullName>
    </recommendedName>
</protein>
<comment type="caution">
    <text evidence="1">The sequence shown here is derived from an EMBL/GenBank/DDBJ whole genome shotgun (WGS) entry which is preliminary data.</text>
</comment>
<dbReference type="RefSeq" id="WP_345556401.1">
    <property type="nucleotide sequence ID" value="NZ_BAABIK010000009.1"/>
</dbReference>
<reference evidence="2" key="1">
    <citation type="journal article" date="2019" name="Int. J. Syst. Evol. Microbiol.">
        <title>The Global Catalogue of Microorganisms (GCM) 10K type strain sequencing project: providing services to taxonomists for standard genome sequencing and annotation.</title>
        <authorList>
            <consortium name="The Broad Institute Genomics Platform"/>
            <consortium name="The Broad Institute Genome Sequencing Center for Infectious Disease"/>
            <person name="Wu L."/>
            <person name="Ma J."/>
        </authorList>
    </citation>
    <scope>NUCLEOTIDE SEQUENCE [LARGE SCALE GENOMIC DNA]</scope>
    <source>
        <strain evidence="2">JCM 18123</strain>
    </source>
</reference>
<dbReference type="Proteomes" id="UP001499993">
    <property type="component" value="Unassembled WGS sequence"/>
</dbReference>
<proteinExistence type="predicted"/>
<dbReference type="EMBL" id="BAABIK010000009">
    <property type="protein sequence ID" value="GAA4939070.1"/>
    <property type="molecule type" value="Genomic_DNA"/>
</dbReference>
<evidence type="ECO:0008006" key="3">
    <source>
        <dbReference type="Google" id="ProtNLM"/>
    </source>
</evidence>
<organism evidence="1 2">
    <name type="scientific">Streptomonospora halophila</name>
    <dbReference type="NCBI Taxonomy" id="427369"/>
    <lineage>
        <taxon>Bacteria</taxon>
        <taxon>Bacillati</taxon>
        <taxon>Actinomycetota</taxon>
        <taxon>Actinomycetes</taxon>
        <taxon>Streptosporangiales</taxon>
        <taxon>Nocardiopsidaceae</taxon>
        <taxon>Streptomonospora</taxon>
    </lineage>
</organism>
<sequence>MSDWTWDFDPSHIGEGLPSAVRAEVEWVAAELVFMGADADNAGRPIDRSGGLREFPLVHGPGFIKYLVAHHRHEIVIVHVTTLG</sequence>
<evidence type="ECO:0000313" key="2">
    <source>
        <dbReference type="Proteomes" id="UP001499993"/>
    </source>
</evidence>
<gene>
    <name evidence="1" type="ORF">GCM10023224_20570</name>
</gene>
<keyword evidence="2" id="KW-1185">Reference proteome</keyword>